<evidence type="ECO:0000313" key="2">
    <source>
        <dbReference type="Proteomes" id="UP000076502"/>
    </source>
</evidence>
<accession>A0A154P5Q5</accession>
<proteinExistence type="predicted"/>
<sequence length="83" mass="9336">MKLHFIESSSVSRGMSEPNDRLTIAFSSSTDMHEERGTERYAPACMLSQQNLRIIVLSGRKLAAFDGTRIRTAACLRDGRLLY</sequence>
<gene>
    <name evidence="1" type="ORF">WN55_10585</name>
</gene>
<organism evidence="1 2">
    <name type="scientific">Dufourea novaeangliae</name>
    <name type="common">Sweat bee</name>
    <dbReference type="NCBI Taxonomy" id="178035"/>
    <lineage>
        <taxon>Eukaryota</taxon>
        <taxon>Metazoa</taxon>
        <taxon>Ecdysozoa</taxon>
        <taxon>Arthropoda</taxon>
        <taxon>Hexapoda</taxon>
        <taxon>Insecta</taxon>
        <taxon>Pterygota</taxon>
        <taxon>Neoptera</taxon>
        <taxon>Endopterygota</taxon>
        <taxon>Hymenoptera</taxon>
        <taxon>Apocrita</taxon>
        <taxon>Aculeata</taxon>
        <taxon>Apoidea</taxon>
        <taxon>Anthophila</taxon>
        <taxon>Halictidae</taxon>
        <taxon>Rophitinae</taxon>
        <taxon>Dufourea</taxon>
    </lineage>
</organism>
<dbReference type="AlphaFoldDB" id="A0A154P5Q5"/>
<protein>
    <submittedName>
        <fullName evidence="1">Uncharacterized protein</fullName>
    </submittedName>
</protein>
<dbReference type="Proteomes" id="UP000076502">
    <property type="component" value="Unassembled WGS sequence"/>
</dbReference>
<dbReference type="EMBL" id="KQ434809">
    <property type="protein sequence ID" value="KZC06674.1"/>
    <property type="molecule type" value="Genomic_DNA"/>
</dbReference>
<keyword evidence="2" id="KW-1185">Reference proteome</keyword>
<evidence type="ECO:0000313" key="1">
    <source>
        <dbReference type="EMBL" id="KZC06674.1"/>
    </source>
</evidence>
<reference evidence="1 2" key="1">
    <citation type="submission" date="2015-07" db="EMBL/GenBank/DDBJ databases">
        <title>The genome of Dufourea novaeangliae.</title>
        <authorList>
            <person name="Pan H."/>
            <person name="Kapheim K."/>
        </authorList>
    </citation>
    <scope>NUCLEOTIDE SEQUENCE [LARGE SCALE GENOMIC DNA]</scope>
    <source>
        <strain evidence="1">0120121106</strain>
        <tissue evidence="1">Whole body</tissue>
    </source>
</reference>
<name>A0A154P5Q5_DUFNO</name>